<evidence type="ECO:0000313" key="4">
    <source>
        <dbReference type="EMBL" id="CAE6503388.1"/>
    </source>
</evidence>
<feature type="region of interest" description="Disordered" evidence="2">
    <location>
        <begin position="13"/>
        <end position="34"/>
    </location>
</feature>
<dbReference type="AlphaFoldDB" id="A0A8H3H7G1"/>
<comment type="caution">
    <text evidence="4">The sequence shown here is derived from an EMBL/GenBank/DDBJ whole genome shotgun (WGS) entry which is preliminary data.</text>
</comment>
<accession>A0A8H3H7G1</accession>
<gene>
    <name evidence="4" type="ORF">RDB_LOCUS156541</name>
</gene>
<evidence type="ECO:0000256" key="2">
    <source>
        <dbReference type="SAM" id="MobiDB-lite"/>
    </source>
</evidence>
<reference evidence="4" key="1">
    <citation type="submission" date="2021-01" db="EMBL/GenBank/DDBJ databases">
        <authorList>
            <person name="Kaushik A."/>
        </authorList>
    </citation>
    <scope>NUCLEOTIDE SEQUENCE</scope>
    <source>
        <strain evidence="4">AG4-R118</strain>
    </source>
</reference>
<dbReference type="SUPFAM" id="SSF52540">
    <property type="entry name" value="P-loop containing nucleoside triphosphate hydrolases"/>
    <property type="match status" value="1"/>
</dbReference>
<evidence type="ECO:0000313" key="5">
    <source>
        <dbReference type="Proteomes" id="UP000663888"/>
    </source>
</evidence>
<feature type="domain" description="NACHT" evidence="3">
    <location>
        <begin position="363"/>
        <end position="508"/>
    </location>
</feature>
<name>A0A8H3H7G1_9AGAM</name>
<dbReference type="PROSITE" id="PS50837">
    <property type="entry name" value="NACHT"/>
    <property type="match status" value="1"/>
</dbReference>
<dbReference type="EMBL" id="CAJMWX010001728">
    <property type="protein sequence ID" value="CAE6503388.1"/>
    <property type="molecule type" value="Genomic_DNA"/>
</dbReference>
<evidence type="ECO:0000259" key="3">
    <source>
        <dbReference type="PROSITE" id="PS50837"/>
    </source>
</evidence>
<sequence>MPFRDALSRLKGKLKKGLKIGSKDESPTPSSANLSTASILAPVGLLTPYSPTQLALNAPAASTDHELPSNYIPKSDGHFGTTGTALLGTQPDIRLLDGNPTSQVPRAISDSQLGPVESPLPVNHAVENSTGVDKDDQPAKYPPPENDKVDSKAGIGWTGAKLFLQALNAGVNAIPPLKSAIGELNECFNIYERTNKGRNDYGHLLNRTDELLGELQGYIQDREAIEMTQSVKRVCSQLDLEVKSLKAKLEGPTAQQLLEAVDAPDQITECHGRIQQLLQRLNLNATMNILTKIDIQQEKMNKQEELIRRKGMERRLRELLPALSSTYNSAESDDIKRGGCTQGTRQPQIESLLEWALNPHTGRICWMNGMAGTGKTTIAYSVCSALEQRSALGASFFCSRSIPECRQVKHIIPTIAYQIARYSLPFRFALDKVLESSPDARTQALRTQYEKLIVKPLTEVQDYLPTDFIVVIDALDECENESSLGLVLDLLISPELTLPIRFLVSSRPEPEILSRMKDNA</sequence>
<dbReference type="PANTHER" id="PTHR10039">
    <property type="entry name" value="AMELOGENIN"/>
    <property type="match status" value="1"/>
</dbReference>
<protein>
    <recommendedName>
        <fullName evidence="3">NACHT domain-containing protein</fullName>
    </recommendedName>
</protein>
<dbReference type="InterPro" id="IPR056884">
    <property type="entry name" value="NPHP3-like_N"/>
</dbReference>
<dbReference type="Gene3D" id="3.40.50.300">
    <property type="entry name" value="P-loop containing nucleotide triphosphate hydrolases"/>
    <property type="match status" value="1"/>
</dbReference>
<dbReference type="Pfam" id="PF24883">
    <property type="entry name" value="NPHP3_N"/>
    <property type="match status" value="1"/>
</dbReference>
<organism evidence="4 5">
    <name type="scientific">Rhizoctonia solani</name>
    <dbReference type="NCBI Taxonomy" id="456999"/>
    <lineage>
        <taxon>Eukaryota</taxon>
        <taxon>Fungi</taxon>
        <taxon>Dikarya</taxon>
        <taxon>Basidiomycota</taxon>
        <taxon>Agaricomycotina</taxon>
        <taxon>Agaricomycetes</taxon>
        <taxon>Cantharellales</taxon>
        <taxon>Ceratobasidiaceae</taxon>
        <taxon>Rhizoctonia</taxon>
    </lineage>
</organism>
<dbReference type="InterPro" id="IPR027417">
    <property type="entry name" value="P-loop_NTPase"/>
</dbReference>
<feature type="region of interest" description="Disordered" evidence="2">
    <location>
        <begin position="91"/>
        <end position="150"/>
    </location>
</feature>
<dbReference type="InterPro" id="IPR007111">
    <property type="entry name" value="NACHT_NTPase"/>
</dbReference>
<proteinExistence type="predicted"/>
<dbReference type="Proteomes" id="UP000663888">
    <property type="component" value="Unassembled WGS sequence"/>
</dbReference>
<evidence type="ECO:0000256" key="1">
    <source>
        <dbReference type="ARBA" id="ARBA00022737"/>
    </source>
</evidence>
<dbReference type="PANTHER" id="PTHR10039:SF17">
    <property type="entry name" value="FUNGAL STAND N-TERMINAL GOODBYE DOMAIN-CONTAINING PROTEIN-RELATED"/>
    <property type="match status" value="1"/>
</dbReference>
<feature type="compositionally biased region" description="Polar residues" evidence="2">
    <location>
        <begin position="99"/>
        <end position="112"/>
    </location>
</feature>
<keyword evidence="1" id="KW-0677">Repeat</keyword>